<dbReference type="PANTHER" id="PTHR35984:SF1">
    <property type="entry name" value="PERIPLASMIC SERINE PROTEASE"/>
    <property type="match status" value="1"/>
</dbReference>
<feature type="compositionally biased region" description="Basic and acidic residues" evidence="1">
    <location>
        <begin position="305"/>
        <end position="314"/>
    </location>
</feature>
<dbReference type="SUPFAM" id="SSF52096">
    <property type="entry name" value="ClpP/crotonase"/>
    <property type="match status" value="1"/>
</dbReference>
<dbReference type="AlphaFoldDB" id="A0A2S7JYR9"/>
<dbReference type="InterPro" id="IPR029045">
    <property type="entry name" value="ClpP/crotonase-like_dom_sf"/>
</dbReference>
<accession>A0A2S7JYR9</accession>
<gene>
    <name evidence="2" type="ORF">CW354_20605</name>
</gene>
<evidence type="ECO:0008006" key="4">
    <source>
        <dbReference type="Google" id="ProtNLM"/>
    </source>
</evidence>
<dbReference type="NCBIfam" id="NF047768">
    <property type="entry name" value="Clp_like_SDH"/>
    <property type="match status" value="1"/>
</dbReference>
<feature type="compositionally biased region" description="Polar residues" evidence="1">
    <location>
        <begin position="286"/>
        <end position="297"/>
    </location>
</feature>
<protein>
    <recommendedName>
        <fullName evidence="4">Serine protease</fullName>
    </recommendedName>
</protein>
<evidence type="ECO:0000313" key="2">
    <source>
        <dbReference type="EMBL" id="PQA85358.1"/>
    </source>
</evidence>
<dbReference type="EMBL" id="PJCH01000017">
    <property type="protein sequence ID" value="PQA85358.1"/>
    <property type="molecule type" value="Genomic_DNA"/>
</dbReference>
<feature type="region of interest" description="Disordered" evidence="1">
    <location>
        <begin position="267"/>
        <end position="326"/>
    </location>
</feature>
<sequence length="326" mass="36047">MDALFGILPLLLILLFIFSRNLANQQRHAELVNKFSKIQKKRKSRIIAIVHRQEPMGLLGIPMLRYIDLNDAEDVLDAIRKTPPNKPLEFILHTPGGLVLPAVQIARAIKAHPGKKTVFVPHYAMSGGTLIALAADEIVLSQHAVLGPIDPQIGGLPAASVVRVANEKPIQNTDDYTLVLADVGAMAITQLQKIARELLSGTVSENAAVAASEQLSSGRWTHDYPIGYSEAKDIGLNVSNDMPKEIMEMMALFPDTLRRTKSVRYVEDQQHAPASNATTDHRVTLTGYQPQPGSRSYSYGPWNPKELKGPDTREGKRKPFWRRGEE</sequence>
<dbReference type="Gene3D" id="3.90.226.10">
    <property type="entry name" value="2-enoyl-CoA Hydratase, Chain A, domain 1"/>
    <property type="match status" value="1"/>
</dbReference>
<dbReference type="PANTHER" id="PTHR35984">
    <property type="entry name" value="PERIPLASMIC SERINE PROTEASE"/>
    <property type="match status" value="1"/>
</dbReference>
<reference evidence="2 3" key="1">
    <citation type="submission" date="2017-12" db="EMBL/GenBank/DDBJ databases">
        <authorList>
            <person name="Hurst M.R.H."/>
        </authorList>
    </citation>
    <scope>NUCLEOTIDE SEQUENCE [LARGE SCALE GENOMIC DNA]</scope>
    <source>
        <strain evidence="2 3">SY-3-19</strain>
    </source>
</reference>
<name>A0A2S7JYR9_9PROT</name>
<proteinExistence type="predicted"/>
<comment type="caution">
    <text evidence="2">The sequence shown here is derived from an EMBL/GenBank/DDBJ whole genome shotgun (WGS) entry which is preliminary data.</text>
</comment>
<evidence type="ECO:0000256" key="1">
    <source>
        <dbReference type="SAM" id="MobiDB-lite"/>
    </source>
</evidence>
<organism evidence="2 3">
    <name type="scientific">Hyphococcus luteus</name>
    <dbReference type="NCBI Taxonomy" id="2058213"/>
    <lineage>
        <taxon>Bacteria</taxon>
        <taxon>Pseudomonadati</taxon>
        <taxon>Pseudomonadota</taxon>
        <taxon>Alphaproteobacteria</taxon>
        <taxon>Parvularculales</taxon>
        <taxon>Parvularculaceae</taxon>
        <taxon>Hyphococcus</taxon>
    </lineage>
</organism>
<feature type="compositionally biased region" description="Basic residues" evidence="1">
    <location>
        <begin position="315"/>
        <end position="326"/>
    </location>
</feature>
<dbReference type="Pfam" id="PF01972">
    <property type="entry name" value="SDH_protease"/>
    <property type="match status" value="1"/>
</dbReference>
<dbReference type="OrthoDB" id="9806253at2"/>
<dbReference type="RefSeq" id="WP_104831998.1">
    <property type="nucleotide sequence ID" value="NZ_PJCH01000017.1"/>
</dbReference>
<keyword evidence="3" id="KW-1185">Reference proteome</keyword>
<dbReference type="GO" id="GO:0016020">
    <property type="term" value="C:membrane"/>
    <property type="evidence" value="ECO:0007669"/>
    <property type="project" value="InterPro"/>
</dbReference>
<dbReference type="Proteomes" id="UP000239504">
    <property type="component" value="Unassembled WGS sequence"/>
</dbReference>
<evidence type="ECO:0000313" key="3">
    <source>
        <dbReference type="Proteomes" id="UP000239504"/>
    </source>
</evidence>
<dbReference type="InterPro" id="IPR002825">
    <property type="entry name" value="Pept_S49_ser-pept_pro"/>
</dbReference>